<reference evidence="3" key="1">
    <citation type="journal article" date="2020" name="Genome Biol.">
        <title>Mitochondrial genome evolution of placozoans: gene rearrangements and repeat expansions.</title>
        <authorList>
            <person name="Miyazawa H."/>
            <person name="Osigus H.J."/>
            <person name="Rolfes S."/>
            <person name="Kamm K."/>
            <person name="Schierwater B."/>
            <person name="Nakano H."/>
        </authorList>
    </citation>
    <scope>NUCLEOTIDE SEQUENCE</scope>
    <source>
        <strain evidence="3">SMD_13</strain>
    </source>
</reference>
<dbReference type="GO" id="GO:0006397">
    <property type="term" value="P:mRNA processing"/>
    <property type="evidence" value="ECO:0007669"/>
    <property type="project" value="InterPro"/>
</dbReference>
<feature type="domain" description="Domain X" evidence="2">
    <location>
        <begin position="235"/>
        <end position="324"/>
    </location>
</feature>
<evidence type="ECO:0000259" key="2">
    <source>
        <dbReference type="Pfam" id="PF01348"/>
    </source>
</evidence>
<feature type="region of interest" description="Disordered" evidence="1">
    <location>
        <begin position="63"/>
        <end position="83"/>
    </location>
</feature>
<evidence type="ECO:0000313" key="3">
    <source>
        <dbReference type="EMBL" id="BBI37377.1"/>
    </source>
</evidence>
<keyword evidence="3" id="KW-0496">Mitochondrion</keyword>
<feature type="region of interest" description="Disordered" evidence="1">
    <location>
        <begin position="338"/>
        <end position="359"/>
    </location>
</feature>
<accession>A0A7I6NFE2</accession>
<evidence type="ECO:0000256" key="1">
    <source>
        <dbReference type="SAM" id="MobiDB-lite"/>
    </source>
</evidence>
<geneLocation type="mitochondrion" evidence="3"/>
<organism evidence="3">
    <name type="scientific">Placozoa sp. H2</name>
    <dbReference type="NCBI Taxonomy" id="573895"/>
    <lineage>
        <taxon>Eukaryota</taxon>
        <taxon>Metazoa</taxon>
        <taxon>Placozoa</taxon>
    </lineage>
</organism>
<name>A0A7I6NFE2_9METZ</name>
<dbReference type="GO" id="GO:0005737">
    <property type="term" value="C:cytoplasm"/>
    <property type="evidence" value="ECO:0007669"/>
    <property type="project" value="UniProtKB-ARBA"/>
</dbReference>
<dbReference type="Pfam" id="PF01348">
    <property type="entry name" value="Intron_maturas2"/>
    <property type="match status" value="1"/>
</dbReference>
<dbReference type="AlphaFoldDB" id="A0A7I6NFE2"/>
<dbReference type="InterPro" id="IPR024937">
    <property type="entry name" value="Domain_X"/>
</dbReference>
<protein>
    <recommendedName>
        <fullName evidence="2">Domain X domain-containing protein</fullName>
    </recommendedName>
</protein>
<dbReference type="EMBL" id="LC460468">
    <property type="protein sequence ID" value="BBI37377.1"/>
    <property type="molecule type" value="Genomic_DNA"/>
</dbReference>
<feature type="compositionally biased region" description="Polar residues" evidence="1">
    <location>
        <begin position="345"/>
        <end position="357"/>
    </location>
</feature>
<sequence length="393" mass="43085">MRPDGSVGSARPGFILEPLLFNIIFHEFDMYMEKLIRNIKKGGRKKAPLQPLGALKKSKLVFEGTKGPTDKNNRADPTDPSRVPCGGPIIKHLGYVRFAGPNGSPFLIGIRGPRSAIFKLKEQICRLGGVGRGYGAAQPQKIESVGAHWIGAPKDTFWGPRRPSAEGALWSVNRSLDPLDPNWSSWGHNIVISSSDPKRNQQRFLGYIISQKATNKYKRGGGSNGSRMYFKMDNNIVITYLAKKGFCDGGGAPIPNFGAEGAGSLNSVLELWALFSRYYHLANDKQQKLGRISYILKHSIAKYFAACFRLKTRRQVFKKIGGRSLTLFKPLSFGFRAPVGGTPQRGPNRSEGSNGSDPNVPIVGAPSAPMLKNILLSIPPIFLSNPLILIQKV</sequence>
<feature type="compositionally biased region" description="Basic and acidic residues" evidence="1">
    <location>
        <begin position="68"/>
        <end position="79"/>
    </location>
</feature>
<proteinExistence type="predicted"/>